<dbReference type="InterPro" id="IPR012675">
    <property type="entry name" value="Beta-grasp_dom_sf"/>
</dbReference>
<dbReference type="InterPro" id="IPR051452">
    <property type="entry name" value="Diverse_Oxidoreductases"/>
</dbReference>
<dbReference type="RefSeq" id="WP_191250541.1">
    <property type="nucleotide sequence ID" value="NZ_BNCI01000001.1"/>
</dbReference>
<evidence type="ECO:0000259" key="6">
    <source>
        <dbReference type="PROSITE" id="PS51085"/>
    </source>
</evidence>
<dbReference type="Proteomes" id="UP000630923">
    <property type="component" value="Unassembled WGS sequence"/>
</dbReference>
<dbReference type="SUPFAM" id="SSF47741">
    <property type="entry name" value="CO dehydrogenase ISP C-domain like"/>
    <property type="match status" value="1"/>
</dbReference>
<feature type="domain" description="2Fe-2S ferredoxin-type" evidence="6">
    <location>
        <begin position="1"/>
        <end position="78"/>
    </location>
</feature>
<dbReference type="Pfam" id="PF00111">
    <property type="entry name" value="Fer2"/>
    <property type="match status" value="1"/>
</dbReference>
<dbReference type="InterPro" id="IPR036010">
    <property type="entry name" value="2Fe-2S_ferredoxin-like_sf"/>
</dbReference>
<dbReference type="EMBL" id="BNCI01000001">
    <property type="protein sequence ID" value="GHF17952.1"/>
    <property type="molecule type" value="Genomic_DNA"/>
</dbReference>
<keyword evidence="1" id="KW-0001">2Fe-2S</keyword>
<keyword evidence="2" id="KW-0479">Metal-binding</keyword>
<dbReference type="Pfam" id="PF01799">
    <property type="entry name" value="Fer2_2"/>
    <property type="match status" value="1"/>
</dbReference>
<dbReference type="GO" id="GO:0016491">
    <property type="term" value="F:oxidoreductase activity"/>
    <property type="evidence" value="ECO:0007669"/>
    <property type="project" value="UniProtKB-KW"/>
</dbReference>
<dbReference type="Gene3D" id="1.10.150.120">
    <property type="entry name" value="[2Fe-2S]-binding domain"/>
    <property type="match status" value="1"/>
</dbReference>
<gene>
    <name evidence="7" type="ORF">GCM10017044_10560</name>
</gene>
<accession>A0A919APJ6</accession>
<dbReference type="InterPro" id="IPR001041">
    <property type="entry name" value="2Fe-2S_ferredoxin-type"/>
</dbReference>
<evidence type="ECO:0000313" key="7">
    <source>
        <dbReference type="EMBL" id="GHF17952.1"/>
    </source>
</evidence>
<dbReference type="PANTHER" id="PTHR44379">
    <property type="entry name" value="OXIDOREDUCTASE WITH IRON-SULFUR SUBUNIT"/>
    <property type="match status" value="1"/>
</dbReference>
<dbReference type="Gene3D" id="3.10.20.30">
    <property type="match status" value="1"/>
</dbReference>
<keyword evidence="3" id="KW-0560">Oxidoreductase</keyword>
<dbReference type="GO" id="GO:0046872">
    <property type="term" value="F:metal ion binding"/>
    <property type="evidence" value="ECO:0007669"/>
    <property type="project" value="UniProtKB-KW"/>
</dbReference>
<dbReference type="PROSITE" id="PS51085">
    <property type="entry name" value="2FE2S_FER_2"/>
    <property type="match status" value="1"/>
</dbReference>
<reference evidence="7" key="1">
    <citation type="journal article" date="2014" name="Int. J. Syst. Evol. Microbiol.">
        <title>Complete genome sequence of Corynebacterium casei LMG S-19264T (=DSM 44701T), isolated from a smear-ripened cheese.</title>
        <authorList>
            <consortium name="US DOE Joint Genome Institute (JGI-PGF)"/>
            <person name="Walter F."/>
            <person name="Albersmeier A."/>
            <person name="Kalinowski J."/>
            <person name="Ruckert C."/>
        </authorList>
    </citation>
    <scope>NUCLEOTIDE SEQUENCE</scope>
    <source>
        <strain evidence="7">KCTC 42590</strain>
    </source>
</reference>
<dbReference type="PROSITE" id="PS00197">
    <property type="entry name" value="2FE2S_FER_1"/>
    <property type="match status" value="1"/>
</dbReference>
<evidence type="ECO:0000256" key="3">
    <source>
        <dbReference type="ARBA" id="ARBA00023002"/>
    </source>
</evidence>
<dbReference type="InterPro" id="IPR002888">
    <property type="entry name" value="2Fe-2S-bd"/>
</dbReference>
<dbReference type="PANTHER" id="PTHR44379:SF2">
    <property type="entry name" value="BLR6218 PROTEIN"/>
    <property type="match status" value="1"/>
</dbReference>
<comment type="caution">
    <text evidence="7">The sequence shown here is derived from an EMBL/GenBank/DDBJ whole genome shotgun (WGS) entry which is preliminary data.</text>
</comment>
<evidence type="ECO:0000256" key="2">
    <source>
        <dbReference type="ARBA" id="ARBA00022723"/>
    </source>
</evidence>
<dbReference type="InterPro" id="IPR036884">
    <property type="entry name" value="2Fe-2S-bd_dom_sf"/>
</dbReference>
<evidence type="ECO:0000256" key="4">
    <source>
        <dbReference type="ARBA" id="ARBA00023004"/>
    </source>
</evidence>
<dbReference type="AlphaFoldDB" id="A0A919APJ6"/>
<evidence type="ECO:0000256" key="1">
    <source>
        <dbReference type="ARBA" id="ARBA00022714"/>
    </source>
</evidence>
<organism evidence="7 8">
    <name type="scientific">Kordiimonas sediminis</name>
    <dbReference type="NCBI Taxonomy" id="1735581"/>
    <lineage>
        <taxon>Bacteria</taxon>
        <taxon>Pseudomonadati</taxon>
        <taxon>Pseudomonadota</taxon>
        <taxon>Alphaproteobacteria</taxon>
        <taxon>Kordiimonadales</taxon>
        <taxon>Kordiimonadaceae</taxon>
        <taxon>Kordiimonas</taxon>
    </lineage>
</organism>
<dbReference type="InterPro" id="IPR006058">
    <property type="entry name" value="2Fe2S_fd_BS"/>
</dbReference>
<keyword evidence="4" id="KW-0408">Iron</keyword>
<reference evidence="7" key="2">
    <citation type="submission" date="2020-09" db="EMBL/GenBank/DDBJ databases">
        <authorList>
            <person name="Sun Q."/>
            <person name="Kim S."/>
        </authorList>
    </citation>
    <scope>NUCLEOTIDE SEQUENCE</scope>
    <source>
        <strain evidence="7">KCTC 42590</strain>
    </source>
</reference>
<evidence type="ECO:0000256" key="5">
    <source>
        <dbReference type="ARBA" id="ARBA00023014"/>
    </source>
</evidence>
<dbReference type="GO" id="GO:0051537">
    <property type="term" value="F:2 iron, 2 sulfur cluster binding"/>
    <property type="evidence" value="ECO:0007669"/>
    <property type="project" value="UniProtKB-KW"/>
</dbReference>
<name>A0A919APJ6_9PROT</name>
<evidence type="ECO:0000313" key="8">
    <source>
        <dbReference type="Proteomes" id="UP000630923"/>
    </source>
</evidence>
<sequence length="156" mass="16964">MQITVNGRSISINEGLDGEMPLLWFVRDFVQLTGTKFGCGIGQCGACTLHVNGDAVRSCSYPVSALSEGDAVTTIEGIADGEKLHPVQQAWKEFDVPQCGYCQAGQMMAAIDLLKQYPNPTDEIIDQNHDNLCRCGTYDRIRKAIHRAADLMAGKG</sequence>
<proteinExistence type="predicted"/>
<keyword evidence="5" id="KW-0411">Iron-sulfur</keyword>
<keyword evidence="8" id="KW-1185">Reference proteome</keyword>
<protein>
    <submittedName>
        <fullName evidence="7">Isoquinoline 1-oxidoreductase subunit alpha</fullName>
    </submittedName>
</protein>
<dbReference type="SUPFAM" id="SSF54292">
    <property type="entry name" value="2Fe-2S ferredoxin-like"/>
    <property type="match status" value="1"/>
</dbReference>